<gene>
    <name evidence="2" type="ORF">CORC01_08713</name>
</gene>
<dbReference type="EMBL" id="MJBS01000075">
    <property type="protein sequence ID" value="OHE96020.1"/>
    <property type="molecule type" value="Genomic_DNA"/>
</dbReference>
<reference evidence="2 3" key="1">
    <citation type="submission" date="2016-09" db="EMBL/GenBank/DDBJ databases">
        <authorList>
            <person name="Capua I."/>
            <person name="De Benedictis P."/>
            <person name="Joannis T."/>
            <person name="Lombin L.H."/>
            <person name="Cattoli G."/>
        </authorList>
    </citation>
    <scope>NUCLEOTIDE SEQUENCE [LARGE SCALE GENOMIC DNA]</scope>
    <source>
        <strain evidence="2 3">IMI 309357</strain>
    </source>
</reference>
<organism evidence="2 3">
    <name type="scientific">Colletotrichum orchidophilum</name>
    <dbReference type="NCBI Taxonomy" id="1209926"/>
    <lineage>
        <taxon>Eukaryota</taxon>
        <taxon>Fungi</taxon>
        <taxon>Dikarya</taxon>
        <taxon>Ascomycota</taxon>
        <taxon>Pezizomycotina</taxon>
        <taxon>Sordariomycetes</taxon>
        <taxon>Hypocreomycetidae</taxon>
        <taxon>Glomerellales</taxon>
        <taxon>Glomerellaceae</taxon>
        <taxon>Colletotrichum</taxon>
    </lineage>
</organism>
<dbReference type="GeneID" id="34561853"/>
<protein>
    <submittedName>
        <fullName evidence="2">Uncharacterized protein</fullName>
    </submittedName>
</protein>
<accession>A0A1G4B3M4</accession>
<proteinExistence type="predicted"/>
<dbReference type="AlphaFoldDB" id="A0A1G4B3M4"/>
<comment type="caution">
    <text evidence="2">The sequence shown here is derived from an EMBL/GenBank/DDBJ whole genome shotgun (WGS) entry which is preliminary data.</text>
</comment>
<evidence type="ECO:0000313" key="2">
    <source>
        <dbReference type="EMBL" id="OHE96020.1"/>
    </source>
</evidence>
<keyword evidence="3" id="KW-1185">Reference proteome</keyword>
<dbReference type="Proteomes" id="UP000176998">
    <property type="component" value="Unassembled WGS sequence"/>
</dbReference>
<dbReference type="RefSeq" id="XP_022473181.1">
    <property type="nucleotide sequence ID" value="XM_022620343.1"/>
</dbReference>
<feature type="region of interest" description="Disordered" evidence="1">
    <location>
        <begin position="1"/>
        <end position="26"/>
    </location>
</feature>
<evidence type="ECO:0000313" key="3">
    <source>
        <dbReference type="Proteomes" id="UP000176998"/>
    </source>
</evidence>
<feature type="region of interest" description="Disordered" evidence="1">
    <location>
        <begin position="38"/>
        <end position="78"/>
    </location>
</feature>
<name>A0A1G4B3M4_9PEZI</name>
<evidence type="ECO:0000256" key="1">
    <source>
        <dbReference type="SAM" id="MobiDB-lite"/>
    </source>
</evidence>
<sequence>MNTAHSDVPSWPCKAGIEPPRNGSGRQWSFSIIAASLRKGRDEVSGTARSRGLDPAGAEPTALLDGEGGRSWDQGRIGPKGHDLGKALAAFPRWRNYGDLGAMAEELRNDRSQKRLGL</sequence>